<dbReference type="Pfam" id="PF02518">
    <property type="entry name" value="HATPase_c"/>
    <property type="match status" value="1"/>
</dbReference>
<organism evidence="8 9">
    <name type="scientific">Hymenobacter edaphi</name>
    <dbReference type="NCBI Taxonomy" id="2211146"/>
    <lineage>
        <taxon>Bacteria</taxon>
        <taxon>Pseudomonadati</taxon>
        <taxon>Bacteroidota</taxon>
        <taxon>Cytophagia</taxon>
        <taxon>Cytophagales</taxon>
        <taxon>Hymenobacteraceae</taxon>
        <taxon>Hymenobacter</taxon>
    </lineage>
</organism>
<dbReference type="InterPro" id="IPR003594">
    <property type="entry name" value="HATPase_dom"/>
</dbReference>
<feature type="domain" description="Response regulatory" evidence="7">
    <location>
        <begin position="524"/>
        <end position="642"/>
    </location>
</feature>
<dbReference type="Gene3D" id="3.40.50.2300">
    <property type="match status" value="1"/>
</dbReference>
<evidence type="ECO:0000256" key="2">
    <source>
        <dbReference type="ARBA" id="ARBA00012438"/>
    </source>
</evidence>
<dbReference type="InterPro" id="IPR013656">
    <property type="entry name" value="PAS_4"/>
</dbReference>
<dbReference type="SMART" id="SM00388">
    <property type="entry name" value="HisKA"/>
    <property type="match status" value="1"/>
</dbReference>
<accession>A0A328BJM6</accession>
<dbReference type="PRINTS" id="PR00344">
    <property type="entry name" value="BCTRLSENSOR"/>
</dbReference>
<dbReference type="Pfam" id="PF00512">
    <property type="entry name" value="HisKA"/>
    <property type="match status" value="1"/>
</dbReference>
<dbReference type="AlphaFoldDB" id="A0A328BJM6"/>
<dbReference type="SUPFAM" id="SSF47384">
    <property type="entry name" value="Homodimeric domain of signal transducing histidine kinase"/>
    <property type="match status" value="1"/>
</dbReference>
<keyword evidence="4" id="KW-0902">Two-component regulatory system</keyword>
<dbReference type="EC" id="2.7.13.3" evidence="2"/>
<dbReference type="Pfam" id="PF08448">
    <property type="entry name" value="PAS_4"/>
    <property type="match status" value="1"/>
</dbReference>
<dbReference type="InterPro" id="IPR036890">
    <property type="entry name" value="HATPase_C_sf"/>
</dbReference>
<dbReference type="SMART" id="SM00387">
    <property type="entry name" value="HATPase_c"/>
    <property type="match status" value="1"/>
</dbReference>
<evidence type="ECO:0000313" key="9">
    <source>
        <dbReference type="Proteomes" id="UP000248553"/>
    </source>
</evidence>
<keyword evidence="9" id="KW-1185">Reference proteome</keyword>
<feature type="domain" description="Histidine kinase" evidence="6">
    <location>
        <begin position="276"/>
        <end position="500"/>
    </location>
</feature>
<dbReference type="InterPro" id="IPR004358">
    <property type="entry name" value="Sig_transdc_His_kin-like_C"/>
</dbReference>
<dbReference type="PROSITE" id="PS50110">
    <property type="entry name" value="RESPONSE_REGULATORY"/>
    <property type="match status" value="1"/>
</dbReference>
<comment type="caution">
    <text evidence="8">The sequence shown here is derived from an EMBL/GenBank/DDBJ whole genome shotgun (WGS) entry which is preliminary data.</text>
</comment>
<dbReference type="SUPFAM" id="SSF55785">
    <property type="entry name" value="PYP-like sensor domain (PAS domain)"/>
    <property type="match status" value="1"/>
</dbReference>
<keyword evidence="3 5" id="KW-0597">Phosphoprotein</keyword>
<evidence type="ECO:0000256" key="4">
    <source>
        <dbReference type="ARBA" id="ARBA00023012"/>
    </source>
</evidence>
<dbReference type="PANTHER" id="PTHR45339:SF1">
    <property type="entry name" value="HYBRID SIGNAL TRANSDUCTION HISTIDINE KINASE J"/>
    <property type="match status" value="1"/>
</dbReference>
<protein>
    <recommendedName>
        <fullName evidence="2">histidine kinase</fullName>
        <ecNumber evidence="2">2.7.13.3</ecNumber>
    </recommendedName>
</protein>
<dbReference type="Gene3D" id="3.30.450.20">
    <property type="entry name" value="PAS domain"/>
    <property type="match status" value="1"/>
</dbReference>
<dbReference type="GO" id="GO:0000155">
    <property type="term" value="F:phosphorelay sensor kinase activity"/>
    <property type="evidence" value="ECO:0007669"/>
    <property type="project" value="InterPro"/>
</dbReference>
<dbReference type="Proteomes" id="UP000248553">
    <property type="component" value="Unassembled WGS sequence"/>
</dbReference>
<dbReference type="SUPFAM" id="SSF52172">
    <property type="entry name" value="CheY-like"/>
    <property type="match status" value="1"/>
</dbReference>
<comment type="catalytic activity">
    <reaction evidence="1">
        <text>ATP + protein L-histidine = ADP + protein N-phospho-L-histidine.</text>
        <dbReference type="EC" id="2.7.13.3"/>
    </reaction>
</comment>
<proteinExistence type="predicted"/>
<sequence length="643" mass="69258">MFFMTTLLAADKALPVTLEDAHAEIQALRTALAEQTALARIPAQNPNPVYRLGPNQQRLFANAAAERLAASLTPQELAEGRAQAFSWAMQALASGEQMQRELHVGGRYFAARLVPFSQEQYVNLYLTEQTALVAAQREQAAQQSIIQQVLDAVPVLVYVRDAAGRYVFQNAITREMGAQLAGSQPTPELAAEQARQLASYDAADAQVLASGRQLVVEDELTLPNGDKRCLHTIKQPLRWADGAVHVLGVSADVTELKRATEAATAAAKARENFLANMSHEIRTPLNGVLGMANQLAKTPLDPRQQELLGIIRSSGQHLLGVINDVLDMAKISSGKLELAQQPFDVCEVLYQAAQPLFVQAEEKGIHVEAIRLHESCPNPQVLGDAHRLSQIILNLFSNAIKFTPAGGTITAGGYQLAETDDSLTIEFRFSDTGVGIAPDKLDRIFENFTQAYADTSRHFGGTGLGLTISRALVEQMGGTLLVNSELGKGSTFTVRLTLPRAKAAPAALAPAAPAYDTGALRGRRLLLVEDNDINRLVVRMLLEEWGAELDEAEDGPEGLALATAHAYDAVMMDIQMPGMSGLEATAAIRALPDARRAQVPILALTANAFQSDTEQYLAAGMNDCIAKPFEEAELYGKLAALVG</sequence>
<dbReference type="CDD" id="cd00082">
    <property type="entry name" value="HisKA"/>
    <property type="match status" value="1"/>
</dbReference>
<dbReference type="PANTHER" id="PTHR45339">
    <property type="entry name" value="HYBRID SIGNAL TRANSDUCTION HISTIDINE KINASE J"/>
    <property type="match status" value="1"/>
</dbReference>
<evidence type="ECO:0000256" key="3">
    <source>
        <dbReference type="ARBA" id="ARBA00022553"/>
    </source>
</evidence>
<dbReference type="InterPro" id="IPR011006">
    <property type="entry name" value="CheY-like_superfamily"/>
</dbReference>
<evidence type="ECO:0000259" key="7">
    <source>
        <dbReference type="PROSITE" id="PS50110"/>
    </source>
</evidence>
<dbReference type="SUPFAM" id="SSF55874">
    <property type="entry name" value="ATPase domain of HSP90 chaperone/DNA topoisomerase II/histidine kinase"/>
    <property type="match status" value="1"/>
</dbReference>
<dbReference type="SMART" id="SM00448">
    <property type="entry name" value="REC"/>
    <property type="match status" value="1"/>
</dbReference>
<dbReference type="PROSITE" id="PS50109">
    <property type="entry name" value="HIS_KIN"/>
    <property type="match status" value="1"/>
</dbReference>
<dbReference type="Gene3D" id="3.30.565.10">
    <property type="entry name" value="Histidine kinase-like ATPase, C-terminal domain"/>
    <property type="match status" value="1"/>
</dbReference>
<dbReference type="CDD" id="cd16922">
    <property type="entry name" value="HATPase_EvgS-ArcB-TorS-like"/>
    <property type="match status" value="1"/>
</dbReference>
<gene>
    <name evidence="8" type="ORF">DLM85_15630</name>
</gene>
<dbReference type="CDD" id="cd17546">
    <property type="entry name" value="REC_hyHK_CKI1_RcsC-like"/>
    <property type="match status" value="1"/>
</dbReference>
<dbReference type="FunFam" id="3.30.565.10:FF:000010">
    <property type="entry name" value="Sensor histidine kinase RcsC"/>
    <property type="match status" value="1"/>
</dbReference>
<evidence type="ECO:0000259" key="6">
    <source>
        <dbReference type="PROSITE" id="PS50109"/>
    </source>
</evidence>
<dbReference type="InterPro" id="IPR036097">
    <property type="entry name" value="HisK_dim/P_sf"/>
</dbReference>
<dbReference type="Gene3D" id="1.10.287.130">
    <property type="match status" value="1"/>
</dbReference>
<feature type="modified residue" description="4-aspartylphosphate" evidence="5">
    <location>
        <position position="573"/>
    </location>
</feature>
<dbReference type="InterPro" id="IPR003661">
    <property type="entry name" value="HisK_dim/P_dom"/>
</dbReference>
<dbReference type="Pfam" id="PF00072">
    <property type="entry name" value="Response_reg"/>
    <property type="match status" value="1"/>
</dbReference>
<evidence type="ECO:0000313" key="8">
    <source>
        <dbReference type="EMBL" id="RAK66124.1"/>
    </source>
</evidence>
<dbReference type="InterPro" id="IPR005467">
    <property type="entry name" value="His_kinase_dom"/>
</dbReference>
<name>A0A328BJM6_9BACT</name>
<dbReference type="InterPro" id="IPR001789">
    <property type="entry name" value="Sig_transdc_resp-reg_receiver"/>
</dbReference>
<evidence type="ECO:0000256" key="1">
    <source>
        <dbReference type="ARBA" id="ARBA00000085"/>
    </source>
</evidence>
<dbReference type="InterPro" id="IPR035965">
    <property type="entry name" value="PAS-like_dom_sf"/>
</dbReference>
<dbReference type="EMBL" id="QHKM01000004">
    <property type="protein sequence ID" value="RAK66124.1"/>
    <property type="molecule type" value="Genomic_DNA"/>
</dbReference>
<evidence type="ECO:0000256" key="5">
    <source>
        <dbReference type="PROSITE-ProRule" id="PRU00169"/>
    </source>
</evidence>
<reference evidence="9" key="1">
    <citation type="submission" date="2018-05" db="EMBL/GenBank/DDBJ databases">
        <authorList>
            <person name="Nie L."/>
        </authorList>
    </citation>
    <scope>NUCLEOTIDE SEQUENCE [LARGE SCALE GENOMIC DNA]</scope>
    <source>
        <strain evidence="9">NL</strain>
    </source>
</reference>